<dbReference type="GeneID" id="31785155"/>
<dbReference type="HOGENOM" id="CLU_069356_12_4_5"/>
<keyword evidence="3 5" id="KW-0238">DNA-binding</keyword>
<evidence type="ECO:0000313" key="9">
    <source>
        <dbReference type="Proteomes" id="UP000007753"/>
    </source>
</evidence>
<dbReference type="PANTHER" id="PTHR30055">
    <property type="entry name" value="HTH-TYPE TRANSCRIPTIONAL REGULATOR RUTR"/>
    <property type="match status" value="1"/>
</dbReference>
<dbReference type="SUPFAM" id="SSF46689">
    <property type="entry name" value="Homeodomain-like"/>
    <property type="match status" value="1"/>
</dbReference>
<dbReference type="Pfam" id="PF17932">
    <property type="entry name" value="TetR_C_24"/>
    <property type="match status" value="1"/>
</dbReference>
<evidence type="ECO:0000313" key="8">
    <source>
        <dbReference type="EMBL" id="BAI96239.1"/>
    </source>
</evidence>
<dbReference type="InterPro" id="IPR009057">
    <property type="entry name" value="Homeodomain-like_sf"/>
</dbReference>
<evidence type="ECO:0000256" key="2">
    <source>
        <dbReference type="ARBA" id="ARBA00023015"/>
    </source>
</evidence>
<dbReference type="PROSITE" id="PS01081">
    <property type="entry name" value="HTH_TETR_1"/>
    <property type="match status" value="1"/>
</dbReference>
<evidence type="ECO:0000259" key="7">
    <source>
        <dbReference type="PROSITE" id="PS50977"/>
    </source>
</evidence>
<dbReference type="InterPro" id="IPR023772">
    <property type="entry name" value="DNA-bd_HTH_TetR-type_CS"/>
</dbReference>
<name>D4Z0V7_SPHIU</name>
<dbReference type="GO" id="GO:0000976">
    <property type="term" value="F:transcription cis-regulatory region binding"/>
    <property type="evidence" value="ECO:0007669"/>
    <property type="project" value="TreeGrafter"/>
</dbReference>
<feature type="DNA-binding region" description="H-T-H motif" evidence="5">
    <location>
        <begin position="40"/>
        <end position="59"/>
    </location>
</feature>
<dbReference type="PROSITE" id="PS50977">
    <property type="entry name" value="HTH_TETR_2"/>
    <property type="match status" value="1"/>
</dbReference>
<dbReference type="Gene3D" id="1.10.357.10">
    <property type="entry name" value="Tetracycline Repressor, domain 2"/>
    <property type="match status" value="1"/>
</dbReference>
<dbReference type="EMBL" id="AP010803">
    <property type="protein sequence ID" value="BAI96239.1"/>
    <property type="molecule type" value="Genomic_DNA"/>
</dbReference>
<proteinExistence type="predicted"/>
<dbReference type="KEGG" id="sjp:SJA_C1-14050"/>
<organism evidence="8 9">
    <name type="scientific">Sphingobium indicum (strain DSM 16413 / CCM 7287 / MTCC 6362 / UT26 / NBRC 101211 / UT26S)</name>
    <name type="common">Sphingobium japonicum</name>
    <dbReference type="NCBI Taxonomy" id="452662"/>
    <lineage>
        <taxon>Bacteria</taxon>
        <taxon>Pseudomonadati</taxon>
        <taxon>Pseudomonadota</taxon>
        <taxon>Alphaproteobacteria</taxon>
        <taxon>Sphingomonadales</taxon>
        <taxon>Sphingomonadaceae</taxon>
        <taxon>Sphingobium</taxon>
    </lineage>
</organism>
<sequence length="260" mass="28674">MVAKWRNAFRTNEELHRFKRYAVLREATRTISRRGFHNTSLDEIAEGLGISKGTLYNYVKDKQEILFDCHMIALDLGDRACEVAKEYDGSGLDKLRILLLCYIGWMYGEDGIGGVTSDVNALRLEDREVVVKRRDRLDREMVSLVVGGQSDGSIISTDPHLAIFVIMGAINSIATWYAPDGRMAINQIAEEVVAMLTRSLATDVSAHNAAFAIPPHPEVSLAFTAPVGSRKGVAPRSAKKSPRAESNPKKAATSKGQRKV</sequence>
<keyword evidence="4" id="KW-0804">Transcription</keyword>
<accession>D4Z0V7</accession>
<evidence type="ECO:0000256" key="4">
    <source>
        <dbReference type="ARBA" id="ARBA00023163"/>
    </source>
</evidence>
<dbReference type="SUPFAM" id="SSF48498">
    <property type="entry name" value="Tetracyclin repressor-like, C-terminal domain"/>
    <property type="match status" value="1"/>
</dbReference>
<dbReference type="eggNOG" id="COG1309">
    <property type="taxonomic scope" value="Bacteria"/>
</dbReference>
<evidence type="ECO:0000256" key="3">
    <source>
        <dbReference type="ARBA" id="ARBA00023125"/>
    </source>
</evidence>
<keyword evidence="2" id="KW-0805">Transcription regulation</keyword>
<dbReference type="InterPro" id="IPR036271">
    <property type="entry name" value="Tet_transcr_reg_TetR-rel_C_sf"/>
</dbReference>
<reference evidence="8 9" key="1">
    <citation type="journal article" date="2010" name="J. Bacteriol.">
        <title>Complete genome sequence of the representative gamma-hexachlorocyclohexane-degrading bacterium Sphingobium japonicum UT26.</title>
        <authorList>
            <person name="Nagata Y."/>
            <person name="Ohtsubo Y."/>
            <person name="Endo R."/>
            <person name="Ichikawa N."/>
            <person name="Ankai A."/>
            <person name="Oguchi A."/>
            <person name="Fukui S."/>
            <person name="Fujita N."/>
            <person name="Tsuda M."/>
        </authorList>
    </citation>
    <scope>NUCLEOTIDE SEQUENCE [LARGE SCALE GENOMIC DNA]</scope>
    <source>
        <strain evidence="9">DSM 16413 / CCM 7287 / MTCC 6362 / UT26 / NBRC 101211 / UT26S</strain>
    </source>
</reference>
<dbReference type="RefSeq" id="WP_013039793.1">
    <property type="nucleotide sequence ID" value="NC_014006.1"/>
</dbReference>
<dbReference type="InterPro" id="IPR001647">
    <property type="entry name" value="HTH_TetR"/>
</dbReference>
<keyword evidence="1" id="KW-0678">Repressor</keyword>
<feature type="domain" description="HTH tetR-type" evidence="7">
    <location>
        <begin position="17"/>
        <end position="77"/>
    </location>
</feature>
<keyword evidence="9" id="KW-1185">Reference proteome</keyword>
<dbReference type="Pfam" id="PF00440">
    <property type="entry name" value="TetR_N"/>
    <property type="match status" value="1"/>
</dbReference>
<dbReference type="Proteomes" id="UP000007753">
    <property type="component" value="Chromosome 1"/>
</dbReference>
<gene>
    <name evidence="8" type="ordered locus">SJA_C1-14050</name>
</gene>
<dbReference type="AlphaFoldDB" id="D4Z0V7"/>
<evidence type="ECO:0000256" key="6">
    <source>
        <dbReference type="SAM" id="MobiDB-lite"/>
    </source>
</evidence>
<dbReference type="PRINTS" id="PR00455">
    <property type="entry name" value="HTHTETR"/>
</dbReference>
<dbReference type="GO" id="GO:0003700">
    <property type="term" value="F:DNA-binding transcription factor activity"/>
    <property type="evidence" value="ECO:0007669"/>
    <property type="project" value="TreeGrafter"/>
</dbReference>
<protein>
    <submittedName>
        <fullName evidence="8">TetR-family transcriptional regulator</fullName>
    </submittedName>
</protein>
<evidence type="ECO:0000256" key="5">
    <source>
        <dbReference type="PROSITE-ProRule" id="PRU00335"/>
    </source>
</evidence>
<dbReference type="PANTHER" id="PTHR30055:SF175">
    <property type="entry name" value="HTH-TYPE TRANSCRIPTIONAL REPRESSOR KSTR2"/>
    <property type="match status" value="1"/>
</dbReference>
<dbReference type="Gene3D" id="1.10.10.60">
    <property type="entry name" value="Homeodomain-like"/>
    <property type="match status" value="1"/>
</dbReference>
<evidence type="ECO:0000256" key="1">
    <source>
        <dbReference type="ARBA" id="ARBA00022491"/>
    </source>
</evidence>
<feature type="region of interest" description="Disordered" evidence="6">
    <location>
        <begin position="226"/>
        <end position="260"/>
    </location>
</feature>
<dbReference type="STRING" id="452662.SJA_C1-14050"/>
<dbReference type="InterPro" id="IPR041490">
    <property type="entry name" value="KstR2_TetR_C"/>
</dbReference>
<dbReference type="InterPro" id="IPR050109">
    <property type="entry name" value="HTH-type_TetR-like_transc_reg"/>
</dbReference>